<organism evidence="2">
    <name type="scientific">Candidatus Tisiphia endosymbiont of Sergentomyia squamirostris</name>
    <dbReference type="NCBI Taxonomy" id="3113639"/>
    <lineage>
        <taxon>Bacteria</taxon>
        <taxon>Pseudomonadati</taxon>
        <taxon>Pseudomonadota</taxon>
        <taxon>Alphaproteobacteria</taxon>
        <taxon>Rickettsiales</taxon>
        <taxon>Rickettsiaceae</taxon>
        <taxon>Rickettsieae</taxon>
        <taxon>Candidatus Tisiphia</taxon>
    </lineage>
</organism>
<accession>A0AAT9GAA7</accession>
<feature type="transmembrane region" description="Helical" evidence="1">
    <location>
        <begin position="34"/>
        <end position="51"/>
    </location>
</feature>
<dbReference type="AlphaFoldDB" id="A0AAT9GAA7"/>
<reference evidence="2" key="1">
    <citation type="submission" date="2024-01" db="EMBL/GenBank/DDBJ databases">
        <title>Sequencing the genomes of a sandfly, Sergentomyia squamirostris, and its two endosymbionts.</title>
        <authorList>
            <person name="Itokawa K."/>
            <person name="Sanjoba C."/>
        </authorList>
    </citation>
    <scope>NUCLEOTIDE SEQUENCE</scope>
    <source>
        <strain evidence="2">RiSSQ</strain>
    </source>
</reference>
<dbReference type="EMBL" id="AP029170">
    <property type="protein sequence ID" value="BFD46744.1"/>
    <property type="molecule type" value="Genomic_DNA"/>
</dbReference>
<sequence length="59" mass="7006">MLSYIKNPYLLLGYKINTTIRFNVKTEINTIKKMPIIVALYVAIIIRQYYLGYDQNFQS</sequence>
<keyword evidence="1" id="KW-0472">Membrane</keyword>
<name>A0AAT9GAA7_9RICK</name>
<evidence type="ECO:0000313" key="2">
    <source>
        <dbReference type="EMBL" id="BFD46744.1"/>
    </source>
</evidence>
<keyword evidence="1" id="KW-1133">Transmembrane helix</keyword>
<proteinExistence type="predicted"/>
<gene>
    <name evidence="2" type="ORF">DMENIID0002_13900</name>
</gene>
<evidence type="ECO:0000256" key="1">
    <source>
        <dbReference type="SAM" id="Phobius"/>
    </source>
</evidence>
<protein>
    <submittedName>
        <fullName evidence="2">Uncharacterized protein</fullName>
    </submittedName>
</protein>
<keyword evidence="1" id="KW-0812">Transmembrane</keyword>